<protein>
    <submittedName>
        <fullName evidence="1">Uncharacterized protein</fullName>
    </submittedName>
</protein>
<organism evidence="1 2">
    <name type="scientific">Thermomonospora cellulosilytica</name>
    <dbReference type="NCBI Taxonomy" id="1411118"/>
    <lineage>
        <taxon>Bacteria</taxon>
        <taxon>Bacillati</taxon>
        <taxon>Actinomycetota</taxon>
        <taxon>Actinomycetes</taxon>
        <taxon>Streptosporangiales</taxon>
        <taxon>Thermomonosporaceae</taxon>
        <taxon>Thermomonospora</taxon>
    </lineage>
</organism>
<gene>
    <name evidence="1" type="ORF">HNR21_001146</name>
</gene>
<accession>A0A7W3R798</accession>
<comment type="caution">
    <text evidence="1">The sequence shown here is derived from an EMBL/GenBank/DDBJ whole genome shotgun (WGS) entry which is preliminary data.</text>
</comment>
<name>A0A7W3R798_9ACTN</name>
<proteinExistence type="predicted"/>
<dbReference type="RefSeq" id="WP_246441989.1">
    <property type="nucleotide sequence ID" value="NZ_JACJII010000001.1"/>
</dbReference>
<dbReference type="AlphaFoldDB" id="A0A7W3R798"/>
<keyword evidence="2" id="KW-1185">Reference proteome</keyword>
<evidence type="ECO:0000313" key="1">
    <source>
        <dbReference type="EMBL" id="MBA9002264.1"/>
    </source>
</evidence>
<dbReference type="Proteomes" id="UP000539313">
    <property type="component" value="Unassembled WGS sequence"/>
</dbReference>
<evidence type="ECO:0000313" key="2">
    <source>
        <dbReference type="Proteomes" id="UP000539313"/>
    </source>
</evidence>
<dbReference type="EMBL" id="JACJII010000001">
    <property type="protein sequence ID" value="MBA9002264.1"/>
    <property type="molecule type" value="Genomic_DNA"/>
</dbReference>
<sequence>MLECLAALARPGAHVYAVGHDPYTGHHALHRAYHDRNRAEGRLPGQVTMRLRYQGRVSPWFDRLLLSQDELADLLEGSPWKLAACGTPDGRGFYLATLQLVA</sequence>
<reference evidence="1 2" key="1">
    <citation type="submission" date="2020-08" db="EMBL/GenBank/DDBJ databases">
        <title>Sequencing the genomes of 1000 actinobacteria strains.</title>
        <authorList>
            <person name="Klenk H.-P."/>
        </authorList>
    </citation>
    <scope>NUCLEOTIDE SEQUENCE [LARGE SCALE GENOMIC DNA]</scope>
    <source>
        <strain evidence="1 2">DSM 45823</strain>
    </source>
</reference>